<feature type="transmembrane region" description="Helical" evidence="5">
    <location>
        <begin position="110"/>
        <end position="131"/>
    </location>
</feature>
<evidence type="ECO:0000256" key="4">
    <source>
        <dbReference type="ARBA" id="ARBA00023136"/>
    </source>
</evidence>
<dbReference type="PANTHER" id="PTHR23017">
    <property type="entry name" value="SERPENTINE RECEPTOR, CLASS X"/>
    <property type="match status" value="1"/>
</dbReference>
<dbReference type="InterPro" id="IPR019430">
    <property type="entry name" value="7TM_GPCR_serpentine_rcpt_Srx"/>
</dbReference>
<gene>
    <name evidence="7" type="ORF">KIN20_000653</name>
</gene>
<dbReference type="SUPFAM" id="SSF81321">
    <property type="entry name" value="Family A G protein-coupled receptor-like"/>
    <property type="match status" value="1"/>
</dbReference>
<dbReference type="CDD" id="cd00637">
    <property type="entry name" value="7tm_classA_rhodopsin-like"/>
    <property type="match status" value="1"/>
</dbReference>
<evidence type="ECO:0000256" key="2">
    <source>
        <dbReference type="ARBA" id="ARBA00022692"/>
    </source>
</evidence>
<dbReference type="EMBL" id="JAHQIW010000094">
    <property type="protein sequence ID" value="KAJ1345996.1"/>
    <property type="molecule type" value="Genomic_DNA"/>
</dbReference>
<dbReference type="GO" id="GO:0016020">
    <property type="term" value="C:membrane"/>
    <property type="evidence" value="ECO:0007669"/>
    <property type="project" value="UniProtKB-SubCell"/>
</dbReference>
<dbReference type="PANTHER" id="PTHR23017:SF3">
    <property type="entry name" value="G-PROTEIN COUPLED RECEPTORS FAMILY 1 PROFILE DOMAIN-CONTAINING PROTEIN"/>
    <property type="match status" value="1"/>
</dbReference>
<comment type="subcellular location">
    <subcellularLocation>
        <location evidence="1">Membrane</location>
    </subcellularLocation>
</comment>
<organism evidence="7 8">
    <name type="scientific">Parelaphostrongylus tenuis</name>
    <name type="common">Meningeal worm</name>
    <dbReference type="NCBI Taxonomy" id="148309"/>
    <lineage>
        <taxon>Eukaryota</taxon>
        <taxon>Metazoa</taxon>
        <taxon>Ecdysozoa</taxon>
        <taxon>Nematoda</taxon>
        <taxon>Chromadorea</taxon>
        <taxon>Rhabditida</taxon>
        <taxon>Rhabditina</taxon>
        <taxon>Rhabditomorpha</taxon>
        <taxon>Strongyloidea</taxon>
        <taxon>Metastrongylidae</taxon>
        <taxon>Parelaphostrongylus</taxon>
    </lineage>
</organism>
<keyword evidence="3 5" id="KW-1133">Transmembrane helix</keyword>
<dbReference type="Pfam" id="PF10328">
    <property type="entry name" value="7TM_GPCR_Srx"/>
    <property type="match status" value="1"/>
</dbReference>
<keyword evidence="4 5" id="KW-0472">Membrane</keyword>
<dbReference type="AlphaFoldDB" id="A0AAD5MBP3"/>
<accession>A0AAD5MBP3</accession>
<keyword evidence="8" id="KW-1185">Reference proteome</keyword>
<feature type="transmembrane region" description="Helical" evidence="5">
    <location>
        <begin position="16"/>
        <end position="37"/>
    </location>
</feature>
<dbReference type="InterPro" id="IPR017452">
    <property type="entry name" value="GPCR_Rhodpsn_7TM"/>
</dbReference>
<evidence type="ECO:0000313" key="8">
    <source>
        <dbReference type="Proteomes" id="UP001196413"/>
    </source>
</evidence>
<comment type="caution">
    <text evidence="7">The sequence shown here is derived from an EMBL/GenBank/DDBJ whole genome shotgun (WGS) entry which is preliminary data.</text>
</comment>
<proteinExistence type="predicted"/>
<dbReference type="Gene3D" id="1.20.1070.10">
    <property type="entry name" value="Rhodopsin 7-helix transmembrane proteins"/>
    <property type="match status" value="1"/>
</dbReference>
<feature type="transmembrane region" description="Helical" evidence="5">
    <location>
        <begin position="58"/>
        <end position="78"/>
    </location>
</feature>
<keyword evidence="2 5" id="KW-0812">Transmembrane</keyword>
<evidence type="ECO:0000259" key="6">
    <source>
        <dbReference type="PROSITE" id="PS50262"/>
    </source>
</evidence>
<name>A0AAD5MBP3_PARTN</name>
<feature type="domain" description="G-protein coupled receptors family 1 profile" evidence="6">
    <location>
        <begin position="1"/>
        <end position="150"/>
    </location>
</feature>
<dbReference type="PROSITE" id="PS50262">
    <property type="entry name" value="G_PROTEIN_RECEP_F1_2"/>
    <property type="match status" value="1"/>
</dbReference>
<evidence type="ECO:0000256" key="3">
    <source>
        <dbReference type="ARBA" id="ARBA00022989"/>
    </source>
</evidence>
<evidence type="ECO:0000256" key="5">
    <source>
        <dbReference type="SAM" id="Phobius"/>
    </source>
</evidence>
<evidence type="ECO:0000313" key="7">
    <source>
        <dbReference type="EMBL" id="KAJ1345996.1"/>
    </source>
</evidence>
<reference evidence="7" key="1">
    <citation type="submission" date="2021-06" db="EMBL/GenBank/DDBJ databases">
        <title>Parelaphostrongylus tenuis whole genome reference sequence.</title>
        <authorList>
            <person name="Garwood T.J."/>
            <person name="Larsen P.A."/>
            <person name="Fountain-Jones N.M."/>
            <person name="Garbe J.R."/>
            <person name="Macchietto M.G."/>
            <person name="Kania S.A."/>
            <person name="Gerhold R.W."/>
            <person name="Richards J.E."/>
            <person name="Wolf T.M."/>
        </authorList>
    </citation>
    <scope>NUCLEOTIDE SEQUENCE</scope>
    <source>
        <strain evidence="7">MNPRO001-30</strain>
        <tissue evidence="7">Meninges</tissue>
    </source>
</reference>
<evidence type="ECO:0000256" key="1">
    <source>
        <dbReference type="ARBA" id="ARBA00004370"/>
    </source>
</evidence>
<protein>
    <recommendedName>
        <fullName evidence="6">G-protein coupled receptors family 1 profile domain-containing protein</fullName>
    </recommendedName>
</protein>
<sequence length="150" mass="17046">MNFSEKETAGLLTGKVFGLLTSIFLDVCVYSHLAIALNRLVAIALPLRASFVLTVKNSSLAVLFCWILGFFHIIPYFWTENCFVFFNTVKWASTFSVNSCGYIISVYTDFYIFLAVFIAIILLDGTTLICLRSRRRASNNLVSYVYYRSI</sequence>
<dbReference type="Proteomes" id="UP001196413">
    <property type="component" value="Unassembled WGS sequence"/>
</dbReference>